<accession>A0A0A8Z7U9</accession>
<reference evidence="2" key="1">
    <citation type="submission" date="2014-09" db="EMBL/GenBank/DDBJ databases">
        <authorList>
            <person name="Magalhaes I.L.F."/>
            <person name="Oliveira U."/>
            <person name="Santos F.R."/>
            <person name="Vidigal T.H.D.A."/>
            <person name="Brescovit A.D."/>
            <person name="Santos A.J."/>
        </authorList>
    </citation>
    <scope>NUCLEOTIDE SEQUENCE</scope>
    <source>
        <tissue evidence="2">Shoot tissue taken approximately 20 cm above the soil surface</tissue>
    </source>
</reference>
<evidence type="ECO:0000313" key="2">
    <source>
        <dbReference type="EMBL" id="JAD32825.1"/>
    </source>
</evidence>
<organism evidence="2">
    <name type="scientific">Arundo donax</name>
    <name type="common">Giant reed</name>
    <name type="synonym">Donax arundinaceus</name>
    <dbReference type="NCBI Taxonomy" id="35708"/>
    <lineage>
        <taxon>Eukaryota</taxon>
        <taxon>Viridiplantae</taxon>
        <taxon>Streptophyta</taxon>
        <taxon>Embryophyta</taxon>
        <taxon>Tracheophyta</taxon>
        <taxon>Spermatophyta</taxon>
        <taxon>Magnoliopsida</taxon>
        <taxon>Liliopsida</taxon>
        <taxon>Poales</taxon>
        <taxon>Poaceae</taxon>
        <taxon>PACMAD clade</taxon>
        <taxon>Arundinoideae</taxon>
        <taxon>Arundineae</taxon>
        <taxon>Arundo</taxon>
    </lineage>
</organism>
<feature type="region of interest" description="Disordered" evidence="1">
    <location>
        <begin position="1"/>
        <end position="38"/>
    </location>
</feature>
<reference evidence="2" key="2">
    <citation type="journal article" date="2015" name="Data Brief">
        <title>Shoot transcriptome of the giant reed, Arundo donax.</title>
        <authorList>
            <person name="Barrero R.A."/>
            <person name="Guerrero F.D."/>
            <person name="Moolhuijzen P."/>
            <person name="Goolsby J.A."/>
            <person name="Tidwell J."/>
            <person name="Bellgard S.E."/>
            <person name="Bellgard M.I."/>
        </authorList>
    </citation>
    <scope>NUCLEOTIDE SEQUENCE</scope>
    <source>
        <tissue evidence="2">Shoot tissue taken approximately 20 cm above the soil surface</tissue>
    </source>
</reference>
<dbReference type="EMBL" id="GBRH01265070">
    <property type="protein sequence ID" value="JAD32825.1"/>
    <property type="molecule type" value="Transcribed_RNA"/>
</dbReference>
<proteinExistence type="predicted"/>
<dbReference type="AlphaFoldDB" id="A0A0A8Z7U9"/>
<evidence type="ECO:0000256" key="1">
    <source>
        <dbReference type="SAM" id="MobiDB-lite"/>
    </source>
</evidence>
<sequence length="38" mass="3786">MAPTGDATKKNGASPGSSSSPGRSLLLLPRAPTMRATC</sequence>
<protein>
    <submittedName>
        <fullName evidence="2">Uncharacterized protein</fullName>
    </submittedName>
</protein>
<name>A0A0A8Z7U9_ARUDO</name>
<feature type="compositionally biased region" description="Low complexity" evidence="1">
    <location>
        <begin position="13"/>
        <end position="32"/>
    </location>
</feature>